<keyword evidence="5" id="KW-1185">Reference proteome</keyword>
<evidence type="ECO:0000313" key="5">
    <source>
        <dbReference type="Proteomes" id="UP000265618"/>
    </source>
</evidence>
<feature type="region of interest" description="Disordered" evidence="2">
    <location>
        <begin position="1"/>
        <end position="34"/>
    </location>
</feature>
<accession>A0A9K3CPN4</accession>
<keyword evidence="1" id="KW-0175">Coiled coil</keyword>
<proteinExistence type="predicted"/>
<dbReference type="EMBL" id="BDIP01000026">
    <property type="protein sequence ID" value="GIQ79597.1"/>
    <property type="molecule type" value="Genomic_DNA"/>
</dbReference>
<name>A0A9K3CPN4_9EUKA</name>
<evidence type="ECO:0000313" key="4">
    <source>
        <dbReference type="EMBL" id="GIQ81183.1"/>
    </source>
</evidence>
<feature type="compositionally biased region" description="Low complexity" evidence="2">
    <location>
        <begin position="329"/>
        <end position="344"/>
    </location>
</feature>
<sequence length="532" mass="57058">MERERNSDGDRNLDQGSFPRVVLSSGPTPDSLRDLHRVTALERTLPVPSRSRSLLPLGPVSVNVSHVPGVGGEGGVVPDDLQHTTLTGFSVSTSLRNTAASIEWRGGGTVGPLHPLYPRHTPSDPSSNTNGSGSGSGRDPKPEGEGLRLAYLERLCATLRDREEEHKAEQASLKKRHAEETHNLQVALEGEREGLKQKQQQYERMRGLYKDMVAKKTAAEAGREGIRVQLQAEKDSVKGRMADMYTQFGKVLAGEAPPEMPLQGELDKRDVLIAERDAQIAELKGQLRGAGIDIARLQKEGERLKDRNRRLDLKLRETMDRLSERAIEESGYSSDEGGSTESSVGGEGETETEREREGSEDSEWPGSVHKRAAHTPPFKQVSTPVPSPKRRGSYMGDPGVGGVSAVLQGFAESVTSMPQFGSPAVCAPLATPTRHPSSVSESVSGYPLQPVPAPSTAGLGLGEASIYTPDPDSQGYTLGLGLGMGQTASLHMGAPLAMGYPALDIEPLVGTASEDREEGGEGHQVSQHGWAQ</sequence>
<evidence type="ECO:0000256" key="1">
    <source>
        <dbReference type="SAM" id="Coils"/>
    </source>
</evidence>
<dbReference type="AlphaFoldDB" id="A0A9K3CPN4"/>
<reference evidence="4 5" key="2">
    <citation type="journal article" date="2018" name="PLoS ONE">
        <title>The draft genome of Kipferlia bialata reveals reductive genome evolution in fornicate parasites.</title>
        <authorList>
            <person name="Tanifuji G."/>
            <person name="Takabayashi S."/>
            <person name="Kume K."/>
            <person name="Takagi M."/>
            <person name="Nakayama T."/>
            <person name="Kamikawa R."/>
            <person name="Inagaki Y."/>
            <person name="Hashimoto T."/>
        </authorList>
    </citation>
    <scope>NUCLEOTIDE SEQUENCE [LARGE SCALE GENOMIC DNA]</scope>
    <source>
        <strain evidence="4">NY0173</strain>
    </source>
</reference>
<feature type="compositionally biased region" description="Basic and acidic residues" evidence="2">
    <location>
        <begin position="1"/>
        <end position="13"/>
    </location>
</feature>
<feature type="region of interest" description="Disordered" evidence="2">
    <location>
        <begin position="508"/>
        <end position="532"/>
    </location>
</feature>
<organism evidence="4 5">
    <name type="scientific">Kipferlia bialata</name>
    <dbReference type="NCBI Taxonomy" id="797122"/>
    <lineage>
        <taxon>Eukaryota</taxon>
        <taxon>Metamonada</taxon>
        <taxon>Carpediemonas-like organisms</taxon>
        <taxon>Kipferlia</taxon>
    </lineage>
</organism>
<feature type="region of interest" description="Disordered" evidence="2">
    <location>
        <begin position="322"/>
        <end position="397"/>
    </location>
</feature>
<gene>
    <name evidence="3" type="ORF">KIPB_000263</name>
    <name evidence="4" type="ORF">KIPB_002100</name>
</gene>
<protein>
    <submittedName>
        <fullName evidence="4">Uncharacterized protein</fullName>
    </submittedName>
</protein>
<reference evidence="4" key="1">
    <citation type="submission" date="2016-10" db="EMBL/GenBank/DDBJ databases">
        <authorList>
            <person name="Tanifuji G."/>
            <person name="Kume K."/>
            <person name="Nakayama T."/>
            <person name="Takabayashi S."/>
            <person name="Hashimoto T."/>
        </authorList>
    </citation>
    <scope>NUCLEOTIDE SEQUENCE</scope>
    <source>
        <strain evidence="4">NY0173</strain>
    </source>
</reference>
<feature type="coiled-coil region" evidence="1">
    <location>
        <begin position="156"/>
        <end position="205"/>
    </location>
</feature>
<dbReference type="Proteomes" id="UP000265618">
    <property type="component" value="Unassembled WGS sequence"/>
</dbReference>
<evidence type="ECO:0000313" key="3">
    <source>
        <dbReference type="EMBL" id="GIQ79597.1"/>
    </source>
</evidence>
<comment type="caution">
    <text evidence="4">The sequence shown here is derived from an EMBL/GenBank/DDBJ whole genome shotgun (WGS) entry which is preliminary data.</text>
</comment>
<feature type="coiled-coil region" evidence="1">
    <location>
        <begin position="280"/>
        <end position="314"/>
    </location>
</feature>
<dbReference type="EMBL" id="BDIP01000326">
    <property type="protein sequence ID" value="GIQ81183.1"/>
    <property type="molecule type" value="Genomic_DNA"/>
</dbReference>
<evidence type="ECO:0000256" key="2">
    <source>
        <dbReference type="SAM" id="MobiDB-lite"/>
    </source>
</evidence>
<feature type="region of interest" description="Disordered" evidence="2">
    <location>
        <begin position="104"/>
        <end position="144"/>
    </location>
</feature>